<dbReference type="SUPFAM" id="SSF46785">
    <property type="entry name" value="Winged helix' DNA-binding domain"/>
    <property type="match status" value="1"/>
</dbReference>
<sequence length="245" mass="27895">MYEERMSLSAPEKSNHLSNNEDTDQHIYHAIVDAIMNRQIGPGTRLVEAPLCEAFGVTRGVLRRVFVKLAHDRVIEIQPNRGAVVPEHDFQETEAIFEARSMLEIGTVKKLARKYKQLDLSELKALIDKEEKVRSAGNLKEWIKLSGDFHICLCEANHNPIVTGYLQTLIARTSLLIGMYETKPNHCSVEEHHAILEAIEQGDEQKAIKLMEAHLGEYARSFLDEQPDTKSPNLIDIFQNKKLQK</sequence>
<evidence type="ECO:0000256" key="4">
    <source>
        <dbReference type="SAM" id="MobiDB-lite"/>
    </source>
</evidence>
<dbReference type="SUPFAM" id="SSF48008">
    <property type="entry name" value="GntR ligand-binding domain-like"/>
    <property type="match status" value="1"/>
</dbReference>
<dbReference type="GO" id="GO:0003700">
    <property type="term" value="F:DNA-binding transcription factor activity"/>
    <property type="evidence" value="ECO:0007669"/>
    <property type="project" value="InterPro"/>
</dbReference>
<name>Q6FA75_ACIAD</name>
<keyword evidence="1" id="KW-0805">Transcription regulation</keyword>
<dbReference type="STRING" id="202950.GCA_001485005_00151"/>
<dbReference type="PANTHER" id="PTHR43537:SF53">
    <property type="entry name" value="HTH-TYPE TRANSCRIPTIONAL REPRESSOR NANR"/>
    <property type="match status" value="1"/>
</dbReference>
<dbReference type="PANTHER" id="PTHR43537">
    <property type="entry name" value="TRANSCRIPTIONAL REGULATOR, GNTR FAMILY"/>
    <property type="match status" value="1"/>
</dbReference>
<dbReference type="HOGENOM" id="CLU_017584_5_0_6"/>
<dbReference type="KEGG" id="aci:ACIAD2245"/>
<dbReference type="InterPro" id="IPR008920">
    <property type="entry name" value="TF_FadR/GntR_C"/>
</dbReference>
<keyword evidence="3" id="KW-0804">Transcription</keyword>
<protein>
    <submittedName>
        <fullName evidence="6">Putative transcriptional regulator</fullName>
    </submittedName>
</protein>
<accession>Q6FA75</accession>
<dbReference type="AlphaFoldDB" id="Q6FA75"/>
<proteinExistence type="predicted"/>
<keyword evidence="2" id="KW-0238">DNA-binding</keyword>
<evidence type="ECO:0000259" key="5">
    <source>
        <dbReference type="PROSITE" id="PS50949"/>
    </source>
</evidence>
<dbReference type="Pfam" id="PF00392">
    <property type="entry name" value="GntR"/>
    <property type="match status" value="1"/>
</dbReference>
<dbReference type="PROSITE" id="PS50949">
    <property type="entry name" value="HTH_GNTR"/>
    <property type="match status" value="1"/>
</dbReference>
<gene>
    <name evidence="6" type="ordered locus">ACIAD2245</name>
</gene>
<feature type="region of interest" description="Disordered" evidence="4">
    <location>
        <begin position="1"/>
        <end position="21"/>
    </location>
</feature>
<dbReference type="Gene3D" id="1.10.10.10">
    <property type="entry name" value="Winged helix-like DNA-binding domain superfamily/Winged helix DNA-binding domain"/>
    <property type="match status" value="1"/>
</dbReference>
<dbReference type="eggNOG" id="COG1802">
    <property type="taxonomic scope" value="Bacteria"/>
</dbReference>
<reference evidence="6 7" key="1">
    <citation type="journal article" date="2004" name="Nucleic Acids Res.">
        <title>Unique features revealed by the genome sequence of Acinetobacter sp. ADP1, a versatile and naturally transformation competent bacterium.</title>
        <authorList>
            <person name="Barbe V."/>
            <person name="Vallenet D."/>
            <person name="Fonknechten N."/>
            <person name="Kreimeyer A."/>
            <person name="Oztas S."/>
            <person name="Labarre L."/>
            <person name="Cruveiller S."/>
            <person name="Robert C."/>
            <person name="Duprat S."/>
            <person name="Wincker P."/>
            <person name="Ornston L.N."/>
            <person name="Weissenbach J."/>
            <person name="Marliere P."/>
            <person name="Cohen G.N."/>
            <person name="Medigue C."/>
        </authorList>
    </citation>
    <scope>NUCLEOTIDE SEQUENCE [LARGE SCALE GENOMIC DNA]</scope>
    <source>
        <strain evidence="7">ATCC 33305 / BD413 / ADP1</strain>
    </source>
</reference>
<dbReference type="EMBL" id="CR543861">
    <property type="protein sequence ID" value="CAG69038.1"/>
    <property type="molecule type" value="Genomic_DNA"/>
</dbReference>
<dbReference type="Proteomes" id="UP000000430">
    <property type="component" value="Chromosome"/>
</dbReference>
<feature type="domain" description="HTH gntR-type" evidence="5">
    <location>
        <begin position="21"/>
        <end position="88"/>
    </location>
</feature>
<evidence type="ECO:0000256" key="1">
    <source>
        <dbReference type="ARBA" id="ARBA00023015"/>
    </source>
</evidence>
<evidence type="ECO:0000256" key="3">
    <source>
        <dbReference type="ARBA" id="ARBA00023163"/>
    </source>
</evidence>
<evidence type="ECO:0000313" key="7">
    <source>
        <dbReference type="Proteomes" id="UP000000430"/>
    </source>
</evidence>
<evidence type="ECO:0000313" key="6">
    <source>
        <dbReference type="EMBL" id="CAG69038.1"/>
    </source>
</evidence>
<dbReference type="GO" id="GO:0003677">
    <property type="term" value="F:DNA binding"/>
    <property type="evidence" value="ECO:0007669"/>
    <property type="project" value="UniProtKB-KW"/>
</dbReference>
<organism evidence="6 7">
    <name type="scientific">Acinetobacter baylyi (strain ATCC 33305 / BD413 / ADP1)</name>
    <dbReference type="NCBI Taxonomy" id="62977"/>
    <lineage>
        <taxon>Bacteria</taxon>
        <taxon>Pseudomonadati</taxon>
        <taxon>Pseudomonadota</taxon>
        <taxon>Gammaproteobacteria</taxon>
        <taxon>Moraxellales</taxon>
        <taxon>Moraxellaceae</taxon>
        <taxon>Acinetobacter</taxon>
    </lineage>
</organism>
<dbReference type="InterPro" id="IPR011711">
    <property type="entry name" value="GntR_C"/>
</dbReference>
<dbReference type="InterPro" id="IPR036390">
    <property type="entry name" value="WH_DNA-bd_sf"/>
</dbReference>
<dbReference type="InterPro" id="IPR000524">
    <property type="entry name" value="Tscrpt_reg_HTH_GntR"/>
</dbReference>
<dbReference type="Gene3D" id="1.20.120.530">
    <property type="entry name" value="GntR ligand-binding domain-like"/>
    <property type="match status" value="1"/>
</dbReference>
<dbReference type="InterPro" id="IPR036388">
    <property type="entry name" value="WH-like_DNA-bd_sf"/>
</dbReference>
<dbReference type="SMART" id="SM00345">
    <property type="entry name" value="HTH_GNTR"/>
    <property type="match status" value="1"/>
</dbReference>
<dbReference type="SMART" id="SM00895">
    <property type="entry name" value="FCD"/>
    <property type="match status" value="1"/>
</dbReference>
<evidence type="ECO:0000256" key="2">
    <source>
        <dbReference type="ARBA" id="ARBA00023125"/>
    </source>
</evidence>
<dbReference type="Pfam" id="PF07729">
    <property type="entry name" value="FCD"/>
    <property type="match status" value="1"/>
</dbReference>